<dbReference type="Proteomes" id="UP000600565">
    <property type="component" value="Unassembled WGS sequence"/>
</dbReference>
<dbReference type="InterPro" id="IPR056079">
    <property type="entry name" value="DUF7662"/>
</dbReference>
<proteinExistence type="predicted"/>
<gene>
    <name evidence="2" type="ORF">H9632_16140</name>
</gene>
<comment type="caution">
    <text evidence="2">The sequence shown here is derived from an EMBL/GenBank/DDBJ whole genome shotgun (WGS) entry which is preliminary data.</text>
</comment>
<organism evidence="2 3">
    <name type="scientific">Solibacillus merdavium</name>
    <dbReference type="NCBI Taxonomy" id="2762218"/>
    <lineage>
        <taxon>Bacteria</taxon>
        <taxon>Bacillati</taxon>
        <taxon>Bacillota</taxon>
        <taxon>Bacilli</taxon>
        <taxon>Bacillales</taxon>
        <taxon>Caryophanaceae</taxon>
        <taxon>Solibacillus</taxon>
    </lineage>
</organism>
<feature type="domain" description="DUF7662" evidence="1">
    <location>
        <begin position="9"/>
        <end position="83"/>
    </location>
</feature>
<accession>A0ABR8XRW5</accession>
<sequence length="283" mass="32627">MNRLKEGRYIPLQQYLMNVTANEIKLTFSEIESILKESLPASAYKYKVWWGNTERSQKHAVTWLHAGYKIKEVDFGNYVIFIKADVAENKVLFKVEHGNQANVVDYTEAGYIEKISNKLIEAQAYLNNADVDGFSKLEVIEQFELLKGLRRILGNIDNDMSFLGCLLIKEFLQSRHGLSDLKMALKPGLDIDELTADGKRVIGELKTTYPYLENDFGSQQKSSFLNDFEKLQRNDAQFKYFFVTEPRTYEIVCAKYLTYLEGVKVVLLPNALRDNNFIVDVMK</sequence>
<evidence type="ECO:0000259" key="1">
    <source>
        <dbReference type="Pfam" id="PF24698"/>
    </source>
</evidence>
<name>A0ABR8XRW5_9BACL</name>
<dbReference type="RefSeq" id="WP_191705096.1">
    <property type="nucleotide sequence ID" value="NZ_JACSPW010000019.1"/>
</dbReference>
<keyword evidence="3" id="KW-1185">Reference proteome</keyword>
<evidence type="ECO:0000313" key="2">
    <source>
        <dbReference type="EMBL" id="MBD8034599.1"/>
    </source>
</evidence>
<evidence type="ECO:0000313" key="3">
    <source>
        <dbReference type="Proteomes" id="UP000600565"/>
    </source>
</evidence>
<dbReference type="Pfam" id="PF24698">
    <property type="entry name" value="DUF7662"/>
    <property type="match status" value="1"/>
</dbReference>
<reference evidence="2 3" key="1">
    <citation type="submission" date="2020-08" db="EMBL/GenBank/DDBJ databases">
        <title>A Genomic Blueprint of the Chicken Gut Microbiome.</title>
        <authorList>
            <person name="Gilroy R."/>
            <person name="Ravi A."/>
            <person name="Getino M."/>
            <person name="Pursley I."/>
            <person name="Horton D.L."/>
            <person name="Alikhan N.-F."/>
            <person name="Baker D."/>
            <person name="Gharbi K."/>
            <person name="Hall N."/>
            <person name="Watson M."/>
            <person name="Adriaenssens E.M."/>
            <person name="Foster-Nyarko E."/>
            <person name="Jarju S."/>
            <person name="Secka A."/>
            <person name="Antonio M."/>
            <person name="Oren A."/>
            <person name="Chaudhuri R."/>
            <person name="La Ragione R.M."/>
            <person name="Hildebrand F."/>
            <person name="Pallen M.J."/>
        </authorList>
    </citation>
    <scope>NUCLEOTIDE SEQUENCE [LARGE SCALE GENOMIC DNA]</scope>
    <source>
        <strain evidence="2 3">Sa1YVA6</strain>
    </source>
</reference>
<dbReference type="EMBL" id="JACSPW010000019">
    <property type="protein sequence ID" value="MBD8034599.1"/>
    <property type="molecule type" value="Genomic_DNA"/>
</dbReference>
<protein>
    <recommendedName>
        <fullName evidence="1">DUF7662 domain-containing protein</fullName>
    </recommendedName>
</protein>